<evidence type="ECO:0000259" key="2">
    <source>
        <dbReference type="PROSITE" id="PS50076"/>
    </source>
</evidence>
<evidence type="ECO:0000313" key="4">
    <source>
        <dbReference type="Proteomes" id="UP001152523"/>
    </source>
</evidence>
<dbReference type="Proteomes" id="UP001152523">
    <property type="component" value="Unassembled WGS sequence"/>
</dbReference>
<dbReference type="SUPFAM" id="SSF46565">
    <property type="entry name" value="Chaperone J-domain"/>
    <property type="match status" value="1"/>
</dbReference>
<feature type="compositionally biased region" description="Gly residues" evidence="1">
    <location>
        <begin position="358"/>
        <end position="374"/>
    </location>
</feature>
<name>A0AAV0CII2_9ASTE</name>
<evidence type="ECO:0000256" key="1">
    <source>
        <dbReference type="SAM" id="MobiDB-lite"/>
    </source>
</evidence>
<comment type="caution">
    <text evidence="3">The sequence shown here is derived from an EMBL/GenBank/DDBJ whole genome shotgun (WGS) entry which is preliminary data.</text>
</comment>
<feature type="region of interest" description="Disordered" evidence="1">
    <location>
        <begin position="328"/>
        <end position="425"/>
    </location>
</feature>
<feature type="compositionally biased region" description="Gly residues" evidence="1">
    <location>
        <begin position="330"/>
        <end position="340"/>
    </location>
</feature>
<dbReference type="InterPro" id="IPR001623">
    <property type="entry name" value="DnaJ_domain"/>
</dbReference>
<evidence type="ECO:0000313" key="3">
    <source>
        <dbReference type="EMBL" id="CAH9077028.1"/>
    </source>
</evidence>
<dbReference type="PROSITE" id="PS50076">
    <property type="entry name" value="DNAJ_2"/>
    <property type="match status" value="1"/>
</dbReference>
<accession>A0AAV0CII2</accession>
<dbReference type="Pfam" id="PF00226">
    <property type="entry name" value="DnaJ"/>
    <property type="match status" value="1"/>
</dbReference>
<feature type="compositionally biased region" description="Low complexity" evidence="1">
    <location>
        <begin position="188"/>
        <end position="217"/>
    </location>
</feature>
<feature type="domain" description="J" evidence="2">
    <location>
        <begin position="70"/>
        <end position="135"/>
    </location>
</feature>
<feature type="compositionally biased region" description="Pro residues" evidence="1">
    <location>
        <begin position="393"/>
        <end position="407"/>
    </location>
</feature>
<feature type="compositionally biased region" description="Basic residues" evidence="1">
    <location>
        <begin position="413"/>
        <end position="425"/>
    </location>
</feature>
<reference evidence="3" key="1">
    <citation type="submission" date="2022-07" db="EMBL/GenBank/DDBJ databases">
        <authorList>
            <person name="Macas J."/>
            <person name="Novak P."/>
            <person name="Neumann P."/>
        </authorList>
    </citation>
    <scope>NUCLEOTIDE SEQUENCE</scope>
</reference>
<dbReference type="EMBL" id="CAMAPF010000031">
    <property type="protein sequence ID" value="CAH9077028.1"/>
    <property type="molecule type" value="Genomic_DNA"/>
</dbReference>
<dbReference type="InterPro" id="IPR036869">
    <property type="entry name" value="J_dom_sf"/>
</dbReference>
<dbReference type="PANTHER" id="PTHR45496:SF1">
    <property type="entry name" value="CHAPERONE DNAJ-DOMAIN SUPERFAMILY PROTEIN"/>
    <property type="match status" value="1"/>
</dbReference>
<dbReference type="AlphaFoldDB" id="A0AAV0CII2"/>
<proteinExistence type="predicted"/>
<dbReference type="PANTHER" id="PTHR45496">
    <property type="entry name" value="CHAPERONE DNAJ-DOMAIN SUPERFAMILY PROTEIN"/>
    <property type="match status" value="1"/>
</dbReference>
<organism evidence="3 4">
    <name type="scientific">Cuscuta epithymum</name>
    <dbReference type="NCBI Taxonomy" id="186058"/>
    <lineage>
        <taxon>Eukaryota</taxon>
        <taxon>Viridiplantae</taxon>
        <taxon>Streptophyta</taxon>
        <taxon>Embryophyta</taxon>
        <taxon>Tracheophyta</taxon>
        <taxon>Spermatophyta</taxon>
        <taxon>Magnoliopsida</taxon>
        <taxon>eudicotyledons</taxon>
        <taxon>Gunneridae</taxon>
        <taxon>Pentapetalae</taxon>
        <taxon>asterids</taxon>
        <taxon>lamiids</taxon>
        <taxon>Solanales</taxon>
        <taxon>Convolvulaceae</taxon>
        <taxon>Cuscuteae</taxon>
        <taxon>Cuscuta</taxon>
        <taxon>Cuscuta subgen. Cuscuta</taxon>
    </lineage>
</organism>
<dbReference type="InterPro" id="IPR056988">
    <property type="entry name" value="Zn_ribbon_pln"/>
</dbReference>
<dbReference type="CDD" id="cd06257">
    <property type="entry name" value="DnaJ"/>
    <property type="match status" value="1"/>
</dbReference>
<protein>
    <recommendedName>
        <fullName evidence="2">J domain-containing protein</fullName>
    </recommendedName>
</protein>
<sequence length="425" mass="45430">MEHHTTTTRAEAERLLGVSEKLLRNKDYSGCKDFALLAQETEPLLEGSDQILAVAEVLLSSAKKIHNHHDWYAILQIGGRTDDPEQIKKQYRRLALLLHPDKNKFVFADAAFGLVADAWAVLSDPTKKSAFDNELLIYQKVDLVPKRKPAARRQPAPAPATSPAPAPAQAARGFEDQGHKLPVRRSSRVSGVNNNNENSNDGNEANTNFNSNTNGVNQSVGEKMTPRSVGTGAKPQRSTFWSVCPYCYNLYEYDRTYVGCCLRCENCERAFTAAEIRQMPPRVPGKNAYYCCWGFFPMGFVLGNAEEKRSISNSAAAVNGFPNWMPPMFPGGGGGGGAGGAPPESTPAPTPIPTHMANGGGPTVPTGGVNGGEGYVAVGEGNATVMGGAPGGSAPPMPKPKPTPSPQPVSGGPKKRGRPRKNPLP</sequence>
<gene>
    <name evidence="3" type="ORF">CEPIT_LOCUS6019</name>
</gene>
<dbReference type="InterPro" id="IPR053052">
    <property type="entry name" value="Imprinting_Balance_Reg"/>
</dbReference>
<dbReference type="Gene3D" id="1.10.287.110">
    <property type="entry name" value="DnaJ domain"/>
    <property type="match status" value="1"/>
</dbReference>
<feature type="region of interest" description="Disordered" evidence="1">
    <location>
        <begin position="147"/>
        <end position="232"/>
    </location>
</feature>
<keyword evidence="4" id="KW-1185">Reference proteome</keyword>
<dbReference type="SMART" id="SM00271">
    <property type="entry name" value="DnaJ"/>
    <property type="match status" value="1"/>
</dbReference>
<dbReference type="Pfam" id="PF23551">
    <property type="entry name" value="Zn_ribbon_20"/>
    <property type="match status" value="1"/>
</dbReference>
<feature type="compositionally biased region" description="Pro residues" evidence="1">
    <location>
        <begin position="156"/>
        <end position="166"/>
    </location>
</feature>